<reference evidence="1 2" key="1">
    <citation type="submission" date="2021-08" db="EMBL/GenBank/DDBJ databases">
        <title>Draft Genome Sequence of Phanerochaete sordida strain YK-624.</title>
        <authorList>
            <person name="Mori T."/>
            <person name="Dohra H."/>
            <person name="Suzuki T."/>
            <person name="Kawagishi H."/>
            <person name="Hirai H."/>
        </authorList>
    </citation>
    <scope>NUCLEOTIDE SEQUENCE [LARGE SCALE GENOMIC DNA]</scope>
    <source>
        <strain evidence="1 2">YK-624</strain>
    </source>
</reference>
<organism evidence="1 2">
    <name type="scientific">Phanerochaete sordida</name>
    <dbReference type="NCBI Taxonomy" id="48140"/>
    <lineage>
        <taxon>Eukaryota</taxon>
        <taxon>Fungi</taxon>
        <taxon>Dikarya</taxon>
        <taxon>Basidiomycota</taxon>
        <taxon>Agaricomycotina</taxon>
        <taxon>Agaricomycetes</taxon>
        <taxon>Polyporales</taxon>
        <taxon>Phanerochaetaceae</taxon>
        <taxon>Phanerochaete</taxon>
    </lineage>
</organism>
<evidence type="ECO:0000313" key="2">
    <source>
        <dbReference type="Proteomes" id="UP000703269"/>
    </source>
</evidence>
<gene>
    <name evidence="1" type="ORF">PsYK624_074330</name>
</gene>
<name>A0A9P3LE59_9APHY</name>
<comment type="caution">
    <text evidence="1">The sequence shown here is derived from an EMBL/GenBank/DDBJ whole genome shotgun (WGS) entry which is preliminary data.</text>
</comment>
<dbReference type="AlphaFoldDB" id="A0A9P3LE59"/>
<proteinExistence type="predicted"/>
<sequence length="111" mass="12627">MKLDFDSSRDFPIWTRERPLRSAPVSARGGVALRDIIHAAIVEHRADVALSLSMGQRGLAQRAGQRRRDGIDFQQCLVAKRRGDLRRNLVELSGAACRTHALRHQRSRRFL</sequence>
<keyword evidence="2" id="KW-1185">Reference proteome</keyword>
<protein>
    <submittedName>
        <fullName evidence="1">Uncharacterized protein</fullName>
    </submittedName>
</protein>
<dbReference type="EMBL" id="BPQB01000020">
    <property type="protein sequence ID" value="GJE91284.1"/>
    <property type="molecule type" value="Genomic_DNA"/>
</dbReference>
<dbReference type="Proteomes" id="UP000703269">
    <property type="component" value="Unassembled WGS sequence"/>
</dbReference>
<accession>A0A9P3LE59</accession>
<evidence type="ECO:0000313" key="1">
    <source>
        <dbReference type="EMBL" id="GJE91284.1"/>
    </source>
</evidence>